<keyword evidence="4" id="KW-0234">DNA repair</keyword>
<evidence type="ECO:0000256" key="5">
    <source>
        <dbReference type="ARBA" id="ARBA00023242"/>
    </source>
</evidence>
<dbReference type="AlphaFoldDB" id="A0A2X0N1F7"/>
<dbReference type="InterPro" id="IPR018327">
    <property type="entry name" value="BHD_2"/>
</dbReference>
<evidence type="ECO:0000256" key="1">
    <source>
        <dbReference type="ARBA" id="ARBA00004123"/>
    </source>
</evidence>
<comment type="subcellular location">
    <subcellularLocation>
        <location evidence="1">Nucleus</location>
    </subcellularLocation>
</comment>
<dbReference type="GO" id="GO:0006298">
    <property type="term" value="P:mismatch repair"/>
    <property type="evidence" value="ECO:0007669"/>
    <property type="project" value="TreeGrafter"/>
</dbReference>
<feature type="region of interest" description="Disordered" evidence="6">
    <location>
        <begin position="88"/>
        <end position="121"/>
    </location>
</feature>
<keyword evidence="3" id="KW-0227">DNA damage</keyword>
<organism evidence="10 11">
    <name type="scientific">Microbotryum saponariae</name>
    <dbReference type="NCBI Taxonomy" id="289078"/>
    <lineage>
        <taxon>Eukaryota</taxon>
        <taxon>Fungi</taxon>
        <taxon>Dikarya</taxon>
        <taxon>Basidiomycota</taxon>
        <taxon>Pucciniomycotina</taxon>
        <taxon>Microbotryomycetes</taxon>
        <taxon>Microbotryales</taxon>
        <taxon>Microbotryaceae</taxon>
        <taxon>Microbotryum</taxon>
    </lineage>
</organism>
<gene>
    <name evidence="10" type="ORF">BZ3500_MVSOF-1268-A1-R1_CHR3-2G06341</name>
</gene>
<evidence type="ECO:0000313" key="11">
    <source>
        <dbReference type="Proteomes" id="UP000249723"/>
    </source>
</evidence>
<protein>
    <submittedName>
        <fullName evidence="10">BZ3500_MvSof-1268-A1-R1_Chr3-2g06341 protein</fullName>
    </submittedName>
</protein>
<dbReference type="GO" id="GO:0071942">
    <property type="term" value="C:XPC complex"/>
    <property type="evidence" value="ECO:0007669"/>
    <property type="project" value="TreeGrafter"/>
</dbReference>
<accession>A0A2X0N1F7</accession>
<evidence type="ECO:0000259" key="9">
    <source>
        <dbReference type="SMART" id="SM01032"/>
    </source>
</evidence>
<dbReference type="InterPro" id="IPR038765">
    <property type="entry name" value="Papain-like_cys_pep_sf"/>
</dbReference>
<dbReference type="GO" id="GO:0005737">
    <property type="term" value="C:cytoplasm"/>
    <property type="evidence" value="ECO:0007669"/>
    <property type="project" value="TreeGrafter"/>
</dbReference>
<dbReference type="PANTHER" id="PTHR12135">
    <property type="entry name" value="DNA REPAIR PROTEIN XP-C / RAD4"/>
    <property type="match status" value="1"/>
</dbReference>
<dbReference type="Pfam" id="PF10403">
    <property type="entry name" value="BHD_1"/>
    <property type="match status" value="1"/>
</dbReference>
<dbReference type="SMART" id="SM01031">
    <property type="entry name" value="BHD_2"/>
    <property type="match status" value="1"/>
</dbReference>
<dbReference type="SUPFAM" id="SSF54001">
    <property type="entry name" value="Cysteine proteinases"/>
    <property type="match status" value="1"/>
</dbReference>
<dbReference type="OrthoDB" id="2536867at2759"/>
<dbReference type="InterPro" id="IPR036985">
    <property type="entry name" value="Transglutaminase-like_sf"/>
</dbReference>
<dbReference type="GO" id="GO:0000111">
    <property type="term" value="C:nucleotide-excision repair factor 2 complex"/>
    <property type="evidence" value="ECO:0007669"/>
    <property type="project" value="TreeGrafter"/>
</dbReference>
<feature type="compositionally biased region" description="Polar residues" evidence="6">
    <location>
        <begin position="1"/>
        <end position="42"/>
    </location>
</feature>
<dbReference type="InterPro" id="IPR042488">
    <property type="entry name" value="Rad4_BHD3_sf"/>
</dbReference>
<feature type="region of interest" description="Disordered" evidence="6">
    <location>
        <begin position="342"/>
        <end position="437"/>
    </location>
</feature>
<dbReference type="Pfam" id="PF10405">
    <property type="entry name" value="BHD_3"/>
    <property type="match status" value="1"/>
</dbReference>
<dbReference type="Gene3D" id="3.90.260.10">
    <property type="entry name" value="Transglutaminase-like"/>
    <property type="match status" value="1"/>
</dbReference>
<dbReference type="GO" id="GO:0003684">
    <property type="term" value="F:damaged DNA binding"/>
    <property type="evidence" value="ECO:0007669"/>
    <property type="project" value="InterPro"/>
</dbReference>
<evidence type="ECO:0000313" key="10">
    <source>
        <dbReference type="EMBL" id="SCZ98395.1"/>
    </source>
</evidence>
<comment type="similarity">
    <text evidence="2">Belongs to the XPC family.</text>
</comment>
<dbReference type="Proteomes" id="UP000249723">
    <property type="component" value="Unassembled WGS sequence"/>
</dbReference>
<feature type="compositionally biased region" description="Low complexity" evidence="6">
    <location>
        <begin position="253"/>
        <end position="262"/>
    </location>
</feature>
<feature type="domain" description="Rad4 beta-hairpin" evidence="7">
    <location>
        <begin position="550"/>
        <end position="602"/>
    </location>
</feature>
<evidence type="ECO:0000256" key="6">
    <source>
        <dbReference type="SAM" id="MobiDB-lite"/>
    </source>
</evidence>
<sequence length="947" mass="106300">MSRSIASTSHLIDSPSRPFSNPSHPNSPALASSSSKYPSRTQDTARERDSDDEEDDEEAWDEVDVMADTSVTALNTANAKNKEGLSIVIGKMDKKKGKGKARSSSKPDGSTTRERMVRQQRHKTHVACHLALGMIRNRQINDKLLQARLMSITPLHLQNAFFSFSKATHPNERDRIRLFDAALKDLLDWWDQYFEIDDQAGVRRRPVTEVEDELKRWAMNTKKSVDEVAQTYPWEDLTSDDDIIIVEPPSNAKGQSKASSSSFKKKKKKQKPAPKELARKWGAASEKTWEIVNGPHSLAKYALLRRGSRDVSAQLFTCLCRALDIPSRLIFSLQPVDWRAPSASVKRKLRGTATDDAGTTDSEAGTIARRFKGKAKSQSRRSSAANSGTSGHEDDSGTDGWEDGQGRLTYKPPKVNLRRSKPAQRAQAGQTLDDDPARPPVFWTEVWSRYTRQWITVDPIRRKMRCKSIMEPARSSVENQLAYVVAYEEDNTARDVTPRYAKSFNNYTTKVRSPSKRGSDWFAALIMHFERTYQLNRDREEQKELWDRIANEPFPTSVGGFKSHPNYVLEQHLHRDQVIRPGVKPLGLFKATEPVYPRSAVVELKSKENYWRMGRVIRDAEIPWKFVKSRTVTINRKRAEAVAQMDGGEAEQQPLYAPEQTKIYVPDPVVDGKVPKNDFGNIDLYVPSMLPDGAVHLTSKQAAKCAKTLGFDYAEAIVGFEFRQRRANPIINGVVVAQENADILIQVRLLQRREIDGHVLIMSVHSQAVMDSEEAADEKEFAKMQDRCLKRWKKLILGLRIRQRLQVAYHDKPVKVPAVKTIKNKTEETTKAPATKKTATRESSPPRKKAAIAKSTPTPRATRASRTLPAAAEDQPSSGSKRSSTGRTLQLTHSASKTLSQRMTRAQTANNGNLKSSPPAQAPVTVATPTVDSGSESDVSSFEYESD</sequence>
<feature type="compositionally biased region" description="Basic residues" evidence="6">
    <location>
        <begin position="263"/>
        <end position="272"/>
    </location>
</feature>
<dbReference type="InterPro" id="IPR018328">
    <property type="entry name" value="Rad4_beta-hairpin_dom3"/>
</dbReference>
<feature type="domain" description="Rad4 beta-hairpin" evidence="8">
    <location>
        <begin position="604"/>
        <end position="667"/>
    </location>
</feature>
<feature type="domain" description="Rad4 beta-hairpin" evidence="9">
    <location>
        <begin position="674"/>
        <end position="748"/>
    </location>
</feature>
<feature type="compositionally biased region" description="Low complexity" evidence="6">
    <location>
        <begin position="855"/>
        <end position="888"/>
    </location>
</feature>
<feature type="compositionally biased region" description="Basic residues" evidence="6">
    <location>
        <begin position="93"/>
        <end position="103"/>
    </location>
</feature>
<feature type="compositionally biased region" description="Acidic residues" evidence="6">
    <location>
        <begin position="50"/>
        <end position="63"/>
    </location>
</feature>
<feature type="compositionally biased region" description="Low complexity" evidence="6">
    <location>
        <begin position="918"/>
        <end position="931"/>
    </location>
</feature>
<evidence type="ECO:0000256" key="4">
    <source>
        <dbReference type="ARBA" id="ARBA00023204"/>
    </source>
</evidence>
<dbReference type="SMART" id="SM01030">
    <property type="entry name" value="BHD_1"/>
    <property type="match status" value="1"/>
</dbReference>
<dbReference type="STRING" id="289078.A0A2X0N1F7"/>
<dbReference type="GO" id="GO:0003697">
    <property type="term" value="F:single-stranded DNA binding"/>
    <property type="evidence" value="ECO:0007669"/>
    <property type="project" value="TreeGrafter"/>
</dbReference>
<dbReference type="InterPro" id="IPR018325">
    <property type="entry name" value="Rad4/PNGase_transGLS-fold"/>
</dbReference>
<dbReference type="InterPro" id="IPR018326">
    <property type="entry name" value="Rad4_beta-hairpin_dom1"/>
</dbReference>
<evidence type="ECO:0000259" key="8">
    <source>
        <dbReference type="SMART" id="SM01031"/>
    </source>
</evidence>
<keyword evidence="11" id="KW-1185">Reference proteome</keyword>
<feature type="compositionally biased region" description="Basic residues" evidence="6">
    <location>
        <begin position="369"/>
        <end position="379"/>
    </location>
</feature>
<dbReference type="FunFam" id="3.30.70.2460:FF:000001">
    <property type="entry name" value="DNA repair protein Rad4 family"/>
    <property type="match status" value="1"/>
</dbReference>
<dbReference type="Pfam" id="PF10404">
    <property type="entry name" value="BHD_2"/>
    <property type="match status" value="1"/>
</dbReference>
<dbReference type="Gene3D" id="2.20.20.110">
    <property type="entry name" value="Rad4, beta-hairpin domain BHD1"/>
    <property type="match status" value="1"/>
</dbReference>
<dbReference type="Gene3D" id="3.30.70.2460">
    <property type="entry name" value="Rad4, beta-hairpin domain BHD3"/>
    <property type="match status" value="1"/>
</dbReference>
<evidence type="ECO:0000256" key="2">
    <source>
        <dbReference type="ARBA" id="ARBA00009525"/>
    </source>
</evidence>
<dbReference type="Pfam" id="PF03835">
    <property type="entry name" value="Rad4"/>
    <property type="match status" value="1"/>
</dbReference>
<dbReference type="PANTHER" id="PTHR12135:SF0">
    <property type="entry name" value="DNA REPAIR PROTEIN COMPLEMENTING XP-C CELLS"/>
    <property type="match status" value="1"/>
</dbReference>
<feature type="region of interest" description="Disordered" evidence="6">
    <location>
        <begin position="820"/>
        <end position="947"/>
    </location>
</feature>
<feature type="compositionally biased region" description="Polar residues" evidence="6">
    <location>
        <begin position="889"/>
        <end position="916"/>
    </location>
</feature>
<dbReference type="GO" id="GO:0006289">
    <property type="term" value="P:nucleotide-excision repair"/>
    <property type="evidence" value="ECO:0007669"/>
    <property type="project" value="InterPro"/>
</dbReference>
<evidence type="ECO:0000259" key="7">
    <source>
        <dbReference type="SMART" id="SM01030"/>
    </source>
</evidence>
<proteinExistence type="inferred from homology"/>
<reference evidence="11" key="1">
    <citation type="submission" date="2016-10" db="EMBL/GenBank/DDBJ databases">
        <authorList>
            <person name="Jeantristanb JTB J.-T."/>
            <person name="Ricardo R."/>
        </authorList>
    </citation>
    <scope>NUCLEOTIDE SEQUENCE [LARGE SCALE GENOMIC DNA]</scope>
</reference>
<evidence type="ECO:0000256" key="3">
    <source>
        <dbReference type="ARBA" id="ARBA00022763"/>
    </source>
</evidence>
<dbReference type="SMART" id="SM01032">
    <property type="entry name" value="BHD_3"/>
    <property type="match status" value="1"/>
</dbReference>
<feature type="region of interest" description="Disordered" evidence="6">
    <location>
        <begin position="1"/>
        <end position="63"/>
    </location>
</feature>
<dbReference type="EMBL" id="FMWP01000095">
    <property type="protein sequence ID" value="SCZ98395.1"/>
    <property type="molecule type" value="Genomic_DNA"/>
</dbReference>
<dbReference type="InterPro" id="IPR004583">
    <property type="entry name" value="DNA_repair_Rad4"/>
</dbReference>
<keyword evidence="5" id="KW-0539">Nucleus</keyword>
<name>A0A2X0N1F7_9BASI</name>
<feature type="compositionally biased region" description="Low complexity" evidence="6">
    <location>
        <begin position="351"/>
        <end position="366"/>
    </location>
</feature>
<feature type="region of interest" description="Disordered" evidence="6">
    <location>
        <begin position="246"/>
        <end position="279"/>
    </location>
</feature>